<evidence type="ECO:0000256" key="5">
    <source>
        <dbReference type="SAM" id="Phobius"/>
    </source>
</evidence>
<comment type="caution">
    <text evidence="7">The sequence shown here is derived from an EMBL/GenBank/DDBJ whole genome shotgun (WGS) entry which is preliminary data.</text>
</comment>
<organism evidence="7 8">
    <name type="scientific">Stephania cephalantha</name>
    <dbReference type="NCBI Taxonomy" id="152367"/>
    <lineage>
        <taxon>Eukaryota</taxon>
        <taxon>Viridiplantae</taxon>
        <taxon>Streptophyta</taxon>
        <taxon>Embryophyta</taxon>
        <taxon>Tracheophyta</taxon>
        <taxon>Spermatophyta</taxon>
        <taxon>Magnoliopsida</taxon>
        <taxon>Ranunculales</taxon>
        <taxon>Menispermaceae</taxon>
        <taxon>Menispermoideae</taxon>
        <taxon>Cissampelideae</taxon>
        <taxon>Stephania</taxon>
    </lineage>
</organism>
<dbReference type="PROSITE" id="PS51444">
    <property type="entry name" value="FH2"/>
    <property type="match status" value="1"/>
</dbReference>
<dbReference type="InterPro" id="IPR027643">
    <property type="entry name" value="Formin-like_plant"/>
</dbReference>
<evidence type="ECO:0000256" key="3">
    <source>
        <dbReference type="SAM" id="Coils"/>
    </source>
</evidence>
<sequence length="864" mass="94679">MTAADNSDDNAGADVLDFTEYNGDGKESRIEKVSGEEEVEERRALVLDKFRVLLGLRSFDIRRGRGDDEFLAPSPAPSNENPAPAPAPAPAPNPILPHRFVRSHHSPTQSRPIPLQPNIQGGHEDKSRVKRIVIAVAVSCGVAFVGCALGFTLLCQKFRRGRKRRSEKTMSNPNVDIRFSRSKYLPSPNSVRKVSFDLGPEHFYLTALEQVVESNSSHVKQTSETVEVLSKQNQTSSPNPARKVSFDLGPEHFYPNTLEQVVDSKSLHIKQACETVEVLSEQNPLDRRAAIGSESIKFDAEGAGCSSEDEIVSVHEAEESTNGESEGSTGSLGNKIVPVESSSSDDESFHSICNSHASSTRVSNASKEDLDEPLDNFSSKSYKIGSPTDPSHAHSSHSMFHPSNPSVPSPKLTPSTMQSSSITRKHVPSPPPPPPPPTPPILPSRRPQTSSFSSQILKKIPLSSTMSNASSPQNSDSSSSSNITRSSSGSNTTPPSDSPSPSLIKPHQASTSQATAKTTPLPPSPQLPPAFPPPPPPPTFLKSAGDGLSLQQLEALVKMVPTKDEEIKLLSHRRDTGDLSTAEKFVRTILNVPFAFLRIEAMLYRDTFEDEVIHLRKSFAMLEDACKELQCSRLFLKLLEAVLKTGNRMNVGTIRGGARAFKLDTLLKLADVKGTDGKTTLLHFVVQEMIRSEKVRESEPVKIRETPKANKSMDDKEENYIKMGLDLVSGLSAELCNVKKTASVDLDVLASSVSNLSEGMVKLKHLVNEDLSNENKRGNFVNSMKSFLKNAEKNINELKKDEDRILLQVKEITEYFHGDVSKDEANPLRIFVIVRDFLGTLDQVCKELRASKTPNLPIQVSPFR</sequence>
<dbReference type="GO" id="GO:0051015">
    <property type="term" value="F:actin filament binding"/>
    <property type="evidence" value="ECO:0007669"/>
    <property type="project" value="InterPro"/>
</dbReference>
<feature type="compositionally biased region" description="Pro residues" evidence="4">
    <location>
        <begin position="520"/>
        <end position="539"/>
    </location>
</feature>
<gene>
    <name evidence="7" type="ORF">Scep_030680</name>
</gene>
<feature type="compositionally biased region" description="Low complexity" evidence="4">
    <location>
        <begin position="1"/>
        <end position="14"/>
    </location>
</feature>
<dbReference type="GO" id="GO:0045010">
    <property type="term" value="P:actin nucleation"/>
    <property type="evidence" value="ECO:0007669"/>
    <property type="project" value="InterPro"/>
</dbReference>
<dbReference type="SMART" id="SM00498">
    <property type="entry name" value="FH2"/>
    <property type="match status" value="1"/>
</dbReference>
<dbReference type="Pfam" id="PF02181">
    <property type="entry name" value="FH2"/>
    <property type="match status" value="1"/>
</dbReference>
<dbReference type="PANTHER" id="PTHR23213:SF177">
    <property type="entry name" value="FORMIN-LIKE PROTEIN 11"/>
    <property type="match status" value="1"/>
</dbReference>
<evidence type="ECO:0000256" key="4">
    <source>
        <dbReference type="SAM" id="MobiDB-lite"/>
    </source>
</evidence>
<dbReference type="AlphaFoldDB" id="A0AAP0HEJ6"/>
<dbReference type="Gene3D" id="1.20.58.2220">
    <property type="entry name" value="Formin, FH2 domain"/>
    <property type="match status" value="1"/>
</dbReference>
<dbReference type="EMBL" id="JBBNAG010000013">
    <property type="protein sequence ID" value="KAK9084209.1"/>
    <property type="molecule type" value="Genomic_DNA"/>
</dbReference>
<keyword evidence="5" id="KW-0472">Membrane</keyword>
<protein>
    <recommendedName>
        <fullName evidence="2">Formin-like protein</fullName>
    </recommendedName>
</protein>
<dbReference type="InterPro" id="IPR015425">
    <property type="entry name" value="FH2_Formin"/>
</dbReference>
<feature type="region of interest" description="Disordered" evidence="4">
    <location>
        <begin position="66"/>
        <end position="122"/>
    </location>
</feature>
<accession>A0AAP0HEJ6</accession>
<evidence type="ECO:0000313" key="7">
    <source>
        <dbReference type="EMBL" id="KAK9084209.1"/>
    </source>
</evidence>
<feature type="transmembrane region" description="Helical" evidence="5">
    <location>
        <begin position="132"/>
        <end position="155"/>
    </location>
</feature>
<evidence type="ECO:0000256" key="1">
    <source>
        <dbReference type="ARBA" id="ARBA00025793"/>
    </source>
</evidence>
<evidence type="ECO:0000313" key="8">
    <source>
        <dbReference type="Proteomes" id="UP001419268"/>
    </source>
</evidence>
<feature type="compositionally biased region" description="Pro residues" evidence="4">
    <location>
        <begin position="428"/>
        <end position="442"/>
    </location>
</feature>
<dbReference type="Proteomes" id="UP001419268">
    <property type="component" value="Unassembled WGS sequence"/>
</dbReference>
<feature type="compositionally biased region" description="Polar residues" evidence="4">
    <location>
        <begin position="351"/>
        <end position="365"/>
    </location>
</feature>
<feature type="compositionally biased region" description="Basic and acidic residues" evidence="4">
    <location>
        <begin position="23"/>
        <end position="39"/>
    </location>
</feature>
<comment type="similarity">
    <text evidence="1">Belongs to the formin-like family. Class-I subfamily.</text>
</comment>
<keyword evidence="5" id="KW-0812">Transmembrane</keyword>
<feature type="region of interest" description="Disordered" evidence="4">
    <location>
        <begin position="1"/>
        <end position="39"/>
    </location>
</feature>
<dbReference type="InterPro" id="IPR042201">
    <property type="entry name" value="FH2_Formin_sf"/>
</dbReference>
<feature type="compositionally biased region" description="Polar residues" evidence="4">
    <location>
        <begin position="396"/>
        <end position="422"/>
    </location>
</feature>
<dbReference type="PANTHER" id="PTHR23213">
    <property type="entry name" value="FORMIN-RELATED"/>
    <property type="match status" value="1"/>
</dbReference>
<reference evidence="7 8" key="1">
    <citation type="submission" date="2024-01" db="EMBL/GenBank/DDBJ databases">
        <title>Genome assemblies of Stephania.</title>
        <authorList>
            <person name="Yang L."/>
        </authorList>
    </citation>
    <scope>NUCLEOTIDE SEQUENCE [LARGE SCALE GENOMIC DNA]</scope>
    <source>
        <strain evidence="7">JXDWG</strain>
        <tissue evidence="7">Leaf</tissue>
    </source>
</reference>
<keyword evidence="5" id="KW-1133">Transmembrane helix</keyword>
<feature type="region of interest" description="Disordered" evidence="4">
    <location>
        <begin position="315"/>
        <end position="544"/>
    </location>
</feature>
<feature type="compositionally biased region" description="Low complexity" evidence="4">
    <location>
        <begin position="320"/>
        <end position="334"/>
    </location>
</feature>
<feature type="domain" description="FH2" evidence="6">
    <location>
        <begin position="428"/>
        <end position="864"/>
    </location>
</feature>
<proteinExistence type="inferred from homology"/>
<name>A0AAP0HEJ6_9MAGN</name>
<evidence type="ECO:0000259" key="6">
    <source>
        <dbReference type="PROSITE" id="PS51444"/>
    </source>
</evidence>
<feature type="compositionally biased region" description="Polar residues" evidence="4">
    <location>
        <begin position="448"/>
        <end position="466"/>
    </location>
</feature>
<feature type="compositionally biased region" description="Low complexity" evidence="4">
    <location>
        <begin position="467"/>
        <end position="519"/>
    </location>
</feature>
<evidence type="ECO:0000256" key="2">
    <source>
        <dbReference type="RuleBase" id="RU361260"/>
    </source>
</evidence>
<feature type="coiled-coil region" evidence="3">
    <location>
        <begin position="781"/>
        <end position="808"/>
    </location>
</feature>
<dbReference type="SUPFAM" id="SSF101447">
    <property type="entry name" value="Formin homology 2 domain (FH2 domain)"/>
    <property type="match status" value="1"/>
</dbReference>
<keyword evidence="3" id="KW-0175">Coiled coil</keyword>
<keyword evidence="8" id="KW-1185">Reference proteome</keyword>
<feature type="compositionally biased region" description="Pro residues" evidence="4">
    <location>
        <begin position="83"/>
        <end position="95"/>
    </location>
</feature>